<keyword evidence="2" id="KW-1185">Reference proteome</keyword>
<evidence type="ECO:0000313" key="2">
    <source>
        <dbReference type="Proteomes" id="UP000501534"/>
    </source>
</evidence>
<dbReference type="InterPro" id="IPR010982">
    <property type="entry name" value="Lambda_DNA-bd_dom_sf"/>
</dbReference>
<evidence type="ECO:0008006" key="3">
    <source>
        <dbReference type="Google" id="ProtNLM"/>
    </source>
</evidence>
<dbReference type="AlphaFoldDB" id="A0A6M4GW53"/>
<gene>
    <name evidence="1" type="ORF">DSM104443_01793</name>
</gene>
<accession>A0A6M4GW53</accession>
<dbReference type="EMBL" id="CP053069">
    <property type="protein sequence ID" value="QJR10724.1"/>
    <property type="molecule type" value="Genomic_DNA"/>
</dbReference>
<protein>
    <recommendedName>
        <fullName evidence="3">HTH cro/C1-type domain-containing protein</fullName>
    </recommendedName>
</protein>
<organism evidence="1 2">
    <name type="scientific">Usitatibacter rugosus</name>
    <dbReference type="NCBI Taxonomy" id="2732067"/>
    <lineage>
        <taxon>Bacteria</taxon>
        <taxon>Pseudomonadati</taxon>
        <taxon>Pseudomonadota</taxon>
        <taxon>Betaproteobacteria</taxon>
        <taxon>Nitrosomonadales</taxon>
        <taxon>Usitatibacteraceae</taxon>
        <taxon>Usitatibacter</taxon>
    </lineage>
</organism>
<dbReference type="KEGG" id="uru:DSM104443_01793"/>
<proteinExistence type="predicted"/>
<evidence type="ECO:0000313" key="1">
    <source>
        <dbReference type="EMBL" id="QJR10724.1"/>
    </source>
</evidence>
<sequence>MLDTLSHHAQTRGVAGQQWAKQAGIRPETLSRLAQRSDCDLQTLANLASALGLELALRPKREREMPTTFGRKHEEQLLDLCASRDLDLAKWMAEGPRYFVAGLATLLSGLPGFDAEGLLLVAEALHPGMTELAEYQRWLDASPLKPSRFLPMLKERISQSAVAA</sequence>
<reference evidence="1 2" key="1">
    <citation type="submission" date="2020-04" db="EMBL/GenBank/DDBJ databases">
        <title>Usitatibacter rugosus gen. nov., sp. nov. and Usitatibacter palustris sp. nov., novel members of Usitatibacteraceae fam. nov. within the order Nitrosomonadales isolated from soil.</title>
        <authorList>
            <person name="Huber K.J."/>
            <person name="Neumann-Schaal M."/>
            <person name="Geppert A."/>
            <person name="Luckner M."/>
            <person name="Wanner G."/>
            <person name="Overmann J."/>
        </authorList>
    </citation>
    <scope>NUCLEOTIDE SEQUENCE [LARGE SCALE GENOMIC DNA]</scope>
    <source>
        <strain evidence="1 2">0125_3</strain>
    </source>
</reference>
<dbReference type="Proteomes" id="UP000501534">
    <property type="component" value="Chromosome"/>
</dbReference>
<dbReference type="SUPFAM" id="SSF47413">
    <property type="entry name" value="lambda repressor-like DNA-binding domains"/>
    <property type="match status" value="1"/>
</dbReference>
<dbReference type="GO" id="GO:0003677">
    <property type="term" value="F:DNA binding"/>
    <property type="evidence" value="ECO:0007669"/>
    <property type="project" value="InterPro"/>
</dbReference>
<name>A0A6M4GW53_9PROT</name>